<reference evidence="2 3" key="1">
    <citation type="submission" date="2014-04" db="EMBL/GenBank/DDBJ databases">
        <authorList>
            <consortium name="DOE Joint Genome Institute"/>
            <person name="Kuo A."/>
            <person name="Gay G."/>
            <person name="Dore J."/>
            <person name="Kohler A."/>
            <person name="Nagy L.G."/>
            <person name="Floudas D."/>
            <person name="Copeland A."/>
            <person name="Barry K.W."/>
            <person name="Cichocki N."/>
            <person name="Veneault-Fourrey C."/>
            <person name="LaButti K."/>
            <person name="Lindquist E.A."/>
            <person name="Lipzen A."/>
            <person name="Lundell T."/>
            <person name="Morin E."/>
            <person name="Murat C."/>
            <person name="Sun H."/>
            <person name="Tunlid A."/>
            <person name="Henrissat B."/>
            <person name="Grigoriev I.V."/>
            <person name="Hibbett D.S."/>
            <person name="Martin F."/>
            <person name="Nordberg H.P."/>
            <person name="Cantor M.N."/>
            <person name="Hua S.X."/>
        </authorList>
    </citation>
    <scope>NUCLEOTIDE SEQUENCE [LARGE SCALE GENOMIC DNA]</scope>
    <source>
        <strain evidence="3">h7</strain>
    </source>
</reference>
<keyword evidence="3" id="KW-1185">Reference proteome</keyword>
<feature type="transmembrane region" description="Helical" evidence="1">
    <location>
        <begin position="169"/>
        <end position="189"/>
    </location>
</feature>
<protein>
    <submittedName>
        <fullName evidence="2">Uncharacterized protein</fullName>
    </submittedName>
</protein>
<evidence type="ECO:0000256" key="1">
    <source>
        <dbReference type="SAM" id="Phobius"/>
    </source>
</evidence>
<feature type="transmembrane region" description="Helical" evidence="1">
    <location>
        <begin position="254"/>
        <end position="274"/>
    </location>
</feature>
<organism evidence="2 3">
    <name type="scientific">Hebeloma cylindrosporum</name>
    <dbReference type="NCBI Taxonomy" id="76867"/>
    <lineage>
        <taxon>Eukaryota</taxon>
        <taxon>Fungi</taxon>
        <taxon>Dikarya</taxon>
        <taxon>Basidiomycota</taxon>
        <taxon>Agaricomycotina</taxon>
        <taxon>Agaricomycetes</taxon>
        <taxon>Agaricomycetidae</taxon>
        <taxon>Agaricales</taxon>
        <taxon>Agaricineae</taxon>
        <taxon>Hymenogastraceae</taxon>
        <taxon>Hebeloma</taxon>
    </lineage>
</organism>
<feature type="transmembrane region" description="Helical" evidence="1">
    <location>
        <begin position="209"/>
        <end position="234"/>
    </location>
</feature>
<dbReference type="Proteomes" id="UP000053424">
    <property type="component" value="Unassembled WGS sequence"/>
</dbReference>
<reference evidence="3" key="2">
    <citation type="submission" date="2015-01" db="EMBL/GenBank/DDBJ databases">
        <title>Evolutionary Origins and Diversification of the Mycorrhizal Mutualists.</title>
        <authorList>
            <consortium name="DOE Joint Genome Institute"/>
            <consortium name="Mycorrhizal Genomics Consortium"/>
            <person name="Kohler A."/>
            <person name="Kuo A."/>
            <person name="Nagy L.G."/>
            <person name="Floudas D."/>
            <person name="Copeland A."/>
            <person name="Barry K.W."/>
            <person name="Cichocki N."/>
            <person name="Veneault-Fourrey C."/>
            <person name="LaButti K."/>
            <person name="Lindquist E.A."/>
            <person name="Lipzen A."/>
            <person name="Lundell T."/>
            <person name="Morin E."/>
            <person name="Murat C."/>
            <person name="Riley R."/>
            <person name="Ohm R."/>
            <person name="Sun H."/>
            <person name="Tunlid A."/>
            <person name="Henrissat B."/>
            <person name="Grigoriev I.V."/>
            <person name="Hibbett D.S."/>
            <person name="Martin F."/>
        </authorList>
    </citation>
    <scope>NUCLEOTIDE SEQUENCE [LARGE SCALE GENOMIC DNA]</scope>
    <source>
        <strain evidence="3">h7</strain>
    </source>
</reference>
<dbReference type="PANTHER" id="PTHR15887:SF1">
    <property type="entry name" value="TRANSMEMBRANE PROTEIN 69"/>
    <property type="match status" value="1"/>
</dbReference>
<dbReference type="EMBL" id="KN831768">
    <property type="protein sequence ID" value="KIM48680.1"/>
    <property type="molecule type" value="Genomic_DNA"/>
</dbReference>
<dbReference type="HOGENOM" id="CLU_045137_1_0_1"/>
<sequence length="332" mass="35647">MNSLLRPVLRSAAIRKSPRLPFRCPPPSLRRPAVYGATSAALLQIRSVASSVSMRPASQTLEHAATNVKEELGNSASDLAKVIAGANVTTAGIVDSSADSFIGITAKVAHEVPEPILALGLVGGLPYIGASATTLVAAYNAQLAANGIEIGMDPGVALTLLDQSLNIQVTYGAVMLSFLGALHWGMEFAGYGGHKGYSRLGLGTIPMVFAWATLGMQPMEALVLQWVGFTGLWYADSKVTMLGWAPRWYSQYRFYLSILVGTCIIGSLAGTSFWGPVAGHGFLTHNLDELRKERREHMPTSYGRIEGPIEAVPAGEEADHFTRIHKRDEKRQ</sequence>
<dbReference type="AlphaFoldDB" id="A0A0C3CJ17"/>
<keyword evidence="1" id="KW-0472">Membrane</keyword>
<dbReference type="OrthoDB" id="194289at2759"/>
<evidence type="ECO:0000313" key="2">
    <source>
        <dbReference type="EMBL" id="KIM48680.1"/>
    </source>
</evidence>
<dbReference type="STRING" id="686832.A0A0C3CJ17"/>
<gene>
    <name evidence="2" type="ORF">M413DRAFT_15037</name>
</gene>
<dbReference type="Pfam" id="PF11911">
    <property type="entry name" value="DUF3429"/>
    <property type="match status" value="1"/>
</dbReference>
<evidence type="ECO:0000313" key="3">
    <source>
        <dbReference type="Proteomes" id="UP000053424"/>
    </source>
</evidence>
<keyword evidence="1" id="KW-0812">Transmembrane</keyword>
<dbReference type="PANTHER" id="PTHR15887">
    <property type="entry name" value="TRANSMEMBRANE PROTEIN 69"/>
    <property type="match status" value="1"/>
</dbReference>
<name>A0A0C3CJ17_HEBCY</name>
<accession>A0A0C3CJ17</accession>
<keyword evidence="1" id="KW-1133">Transmembrane helix</keyword>
<dbReference type="InterPro" id="IPR021836">
    <property type="entry name" value="DUF3429"/>
</dbReference>
<proteinExistence type="predicted"/>